<dbReference type="EMBL" id="JAUEPU010000002">
    <property type="protein sequence ID" value="KAK0504591.1"/>
    <property type="molecule type" value="Genomic_DNA"/>
</dbReference>
<dbReference type="PROSITE" id="PS00455">
    <property type="entry name" value="AMP_BINDING"/>
    <property type="match status" value="1"/>
</dbReference>
<evidence type="ECO:0000256" key="2">
    <source>
        <dbReference type="ARBA" id="ARBA00022598"/>
    </source>
</evidence>
<keyword evidence="6" id="KW-1185">Reference proteome</keyword>
<evidence type="ECO:0000313" key="6">
    <source>
        <dbReference type="Proteomes" id="UP001175228"/>
    </source>
</evidence>
<dbReference type="Gene3D" id="3.30.300.30">
    <property type="match status" value="1"/>
</dbReference>
<organism evidence="5 6">
    <name type="scientific">Armillaria luteobubalina</name>
    <dbReference type="NCBI Taxonomy" id="153913"/>
    <lineage>
        <taxon>Eukaryota</taxon>
        <taxon>Fungi</taxon>
        <taxon>Dikarya</taxon>
        <taxon>Basidiomycota</taxon>
        <taxon>Agaricomycotina</taxon>
        <taxon>Agaricomycetes</taxon>
        <taxon>Agaricomycetidae</taxon>
        <taxon>Agaricales</taxon>
        <taxon>Marasmiineae</taxon>
        <taxon>Physalacriaceae</taxon>
        <taxon>Armillaria</taxon>
    </lineage>
</organism>
<dbReference type="InterPro" id="IPR020845">
    <property type="entry name" value="AMP-binding_CS"/>
</dbReference>
<dbReference type="GO" id="GO:0031956">
    <property type="term" value="F:medium-chain fatty acid-CoA ligase activity"/>
    <property type="evidence" value="ECO:0007669"/>
    <property type="project" value="TreeGrafter"/>
</dbReference>
<dbReference type="InterPro" id="IPR025110">
    <property type="entry name" value="AMP-bd_C"/>
</dbReference>
<dbReference type="SUPFAM" id="SSF56801">
    <property type="entry name" value="Acetyl-CoA synthetase-like"/>
    <property type="match status" value="1"/>
</dbReference>
<sequence>MNVRLRSWSCYKSYTTSRTSPLSSRAQLRASLCLGLNVPLRRVSTQLDAEYVADVLPAEAILCGPGSPHEIETRLVDGRLQRVYKHLAPSLRDFWLSSVEKYHNDTYVVFEGERLTYGQVHEYALRAAGVYYSAYGVRKGWFFLTGDRICICSRNCSEFTINWWACHLLGAVPVLVNAWLPLEPLKYCIIHTQCRLLLIDMERAAVLEPVLTAMCSEIGVTGVLVLDASCDASLRKGMERYHDVVDYFVGHWRNVLDETYPAIHPEDNAAIMFTSGTTGLPKGVLSTQRQFLTNSLNTVVGNRRAALRRGENLISTPSGPQKGALIAVPLFHVTGTTSYTMMATMLGMKIVLMRKWIVEDAANLIRLENVCVAGGVPAMVSDLIDSSLAGYRLEGLFFGGSPAPEILTERARQVFPGAQLSQGYGLTETNSISVGNAGEDYVTRPSSTGRACPVNDIMIINKAGACVPPGEVGEIWLRGPNVMKEYWHDPEATSKILTPDGWLKSGDIGSMDEEGFLYVKDRSKCNERPIKRRSNARLVKDVIIRGGETMSSVSIENALYTDPRILEVAAVGVPDKRLGELVAVVVSIKAPYRGQVTEASLMLVAQKNLPRYAIPVMIILCDEPFDLTPSGKIKKGELRKLARWHWEKRCANAQPTANL</sequence>
<evidence type="ECO:0000259" key="4">
    <source>
        <dbReference type="Pfam" id="PF13193"/>
    </source>
</evidence>
<evidence type="ECO:0000259" key="3">
    <source>
        <dbReference type="Pfam" id="PF00501"/>
    </source>
</evidence>
<comment type="similarity">
    <text evidence="1">Belongs to the ATP-dependent AMP-binding enzyme family.</text>
</comment>
<protein>
    <recommendedName>
        <fullName evidence="7">Acetyl-CoA synthetase-like protein</fullName>
    </recommendedName>
</protein>
<dbReference type="Proteomes" id="UP001175228">
    <property type="component" value="Unassembled WGS sequence"/>
</dbReference>
<proteinExistence type="inferred from homology"/>
<dbReference type="GO" id="GO:0006631">
    <property type="term" value="P:fatty acid metabolic process"/>
    <property type="evidence" value="ECO:0007669"/>
    <property type="project" value="TreeGrafter"/>
</dbReference>
<evidence type="ECO:0000256" key="1">
    <source>
        <dbReference type="ARBA" id="ARBA00006432"/>
    </source>
</evidence>
<gene>
    <name evidence="5" type="ORF">EDD18DRAFT_1060665</name>
</gene>
<reference evidence="5" key="1">
    <citation type="submission" date="2023-06" db="EMBL/GenBank/DDBJ databases">
        <authorList>
            <consortium name="Lawrence Berkeley National Laboratory"/>
            <person name="Ahrendt S."/>
            <person name="Sahu N."/>
            <person name="Indic B."/>
            <person name="Wong-Bajracharya J."/>
            <person name="Merenyi Z."/>
            <person name="Ke H.-M."/>
            <person name="Monk M."/>
            <person name="Kocsube S."/>
            <person name="Drula E."/>
            <person name="Lipzen A."/>
            <person name="Balint B."/>
            <person name="Henrissat B."/>
            <person name="Andreopoulos B."/>
            <person name="Martin F.M."/>
            <person name="Harder C.B."/>
            <person name="Rigling D."/>
            <person name="Ford K.L."/>
            <person name="Foster G.D."/>
            <person name="Pangilinan J."/>
            <person name="Papanicolaou A."/>
            <person name="Barry K."/>
            <person name="LaButti K."/>
            <person name="Viragh M."/>
            <person name="Koriabine M."/>
            <person name="Yan M."/>
            <person name="Riley R."/>
            <person name="Champramary S."/>
            <person name="Plett K.L."/>
            <person name="Tsai I.J."/>
            <person name="Slot J."/>
            <person name="Sipos G."/>
            <person name="Plett J."/>
            <person name="Nagy L.G."/>
            <person name="Grigoriev I.V."/>
        </authorList>
    </citation>
    <scope>NUCLEOTIDE SEQUENCE</scope>
    <source>
        <strain evidence="5">HWK02</strain>
    </source>
</reference>
<dbReference type="InterPro" id="IPR042099">
    <property type="entry name" value="ANL_N_sf"/>
</dbReference>
<feature type="domain" description="AMP-dependent synthetase/ligase" evidence="3">
    <location>
        <begin position="98"/>
        <end position="487"/>
    </location>
</feature>
<dbReference type="InterPro" id="IPR000873">
    <property type="entry name" value="AMP-dep_synth/lig_dom"/>
</dbReference>
<accession>A0AA39QML1</accession>
<dbReference type="PANTHER" id="PTHR43201:SF5">
    <property type="entry name" value="MEDIUM-CHAIN ACYL-COA LIGASE ACSF2, MITOCHONDRIAL"/>
    <property type="match status" value="1"/>
</dbReference>
<comment type="caution">
    <text evidence="5">The sequence shown here is derived from an EMBL/GenBank/DDBJ whole genome shotgun (WGS) entry which is preliminary data.</text>
</comment>
<dbReference type="AlphaFoldDB" id="A0AA39QML1"/>
<evidence type="ECO:0000313" key="5">
    <source>
        <dbReference type="EMBL" id="KAK0504591.1"/>
    </source>
</evidence>
<dbReference type="Pfam" id="PF00501">
    <property type="entry name" value="AMP-binding"/>
    <property type="match status" value="1"/>
</dbReference>
<dbReference type="PANTHER" id="PTHR43201">
    <property type="entry name" value="ACYL-COA SYNTHETASE"/>
    <property type="match status" value="1"/>
</dbReference>
<evidence type="ECO:0008006" key="7">
    <source>
        <dbReference type="Google" id="ProtNLM"/>
    </source>
</evidence>
<dbReference type="Pfam" id="PF13193">
    <property type="entry name" value="AMP-binding_C"/>
    <property type="match status" value="1"/>
</dbReference>
<feature type="domain" description="AMP-binding enzyme C-terminal" evidence="4">
    <location>
        <begin position="555"/>
        <end position="632"/>
    </location>
</feature>
<dbReference type="InterPro" id="IPR045851">
    <property type="entry name" value="AMP-bd_C_sf"/>
</dbReference>
<dbReference type="Gene3D" id="3.40.50.12780">
    <property type="entry name" value="N-terminal domain of ligase-like"/>
    <property type="match status" value="1"/>
</dbReference>
<name>A0AA39QML1_9AGAR</name>
<keyword evidence="2" id="KW-0436">Ligase</keyword>